<keyword evidence="2" id="KW-1185">Reference proteome</keyword>
<protein>
    <submittedName>
        <fullName evidence="1">Uncharacterized protein</fullName>
    </submittedName>
</protein>
<evidence type="ECO:0000313" key="1">
    <source>
        <dbReference type="EMBL" id="GFN80176.1"/>
    </source>
</evidence>
<dbReference type="Proteomes" id="UP000735302">
    <property type="component" value="Unassembled WGS sequence"/>
</dbReference>
<gene>
    <name evidence="1" type="ORF">PoB_000668200</name>
</gene>
<organism evidence="1 2">
    <name type="scientific">Plakobranchus ocellatus</name>
    <dbReference type="NCBI Taxonomy" id="259542"/>
    <lineage>
        <taxon>Eukaryota</taxon>
        <taxon>Metazoa</taxon>
        <taxon>Spiralia</taxon>
        <taxon>Lophotrochozoa</taxon>
        <taxon>Mollusca</taxon>
        <taxon>Gastropoda</taxon>
        <taxon>Heterobranchia</taxon>
        <taxon>Euthyneura</taxon>
        <taxon>Panpulmonata</taxon>
        <taxon>Sacoglossa</taxon>
        <taxon>Placobranchoidea</taxon>
        <taxon>Plakobranchidae</taxon>
        <taxon>Plakobranchus</taxon>
    </lineage>
</organism>
<proteinExistence type="predicted"/>
<dbReference type="AlphaFoldDB" id="A0AAV3YBE3"/>
<sequence>MDGNMAVIRVMPRCPVEAPAKNIWLQPLLYLLTVTRCRLLHKVPATSNHEQKLKGHHHASTNGLFQGHQNFLKMTSDNI</sequence>
<accession>A0AAV3YBE3</accession>
<reference evidence="1 2" key="1">
    <citation type="journal article" date="2021" name="Elife">
        <title>Chloroplast acquisition without the gene transfer in kleptoplastic sea slugs, Plakobranchus ocellatus.</title>
        <authorList>
            <person name="Maeda T."/>
            <person name="Takahashi S."/>
            <person name="Yoshida T."/>
            <person name="Shimamura S."/>
            <person name="Takaki Y."/>
            <person name="Nagai Y."/>
            <person name="Toyoda A."/>
            <person name="Suzuki Y."/>
            <person name="Arimoto A."/>
            <person name="Ishii H."/>
            <person name="Satoh N."/>
            <person name="Nishiyama T."/>
            <person name="Hasebe M."/>
            <person name="Maruyama T."/>
            <person name="Minagawa J."/>
            <person name="Obokata J."/>
            <person name="Shigenobu S."/>
        </authorList>
    </citation>
    <scope>NUCLEOTIDE SEQUENCE [LARGE SCALE GENOMIC DNA]</scope>
</reference>
<name>A0AAV3YBE3_9GAST</name>
<dbReference type="EMBL" id="BLXT01000801">
    <property type="protein sequence ID" value="GFN80176.1"/>
    <property type="molecule type" value="Genomic_DNA"/>
</dbReference>
<evidence type="ECO:0000313" key="2">
    <source>
        <dbReference type="Proteomes" id="UP000735302"/>
    </source>
</evidence>
<comment type="caution">
    <text evidence="1">The sequence shown here is derived from an EMBL/GenBank/DDBJ whole genome shotgun (WGS) entry which is preliminary data.</text>
</comment>